<name>A0AAW1NYT9_9CHLO</name>
<keyword evidence="2" id="KW-0472">Membrane</keyword>
<evidence type="ECO:0000256" key="1">
    <source>
        <dbReference type="SAM" id="MobiDB-lite"/>
    </source>
</evidence>
<keyword evidence="2" id="KW-0812">Transmembrane</keyword>
<dbReference type="EMBL" id="JALJOQ010000071">
    <property type="protein sequence ID" value="KAK9802560.1"/>
    <property type="molecule type" value="Genomic_DNA"/>
</dbReference>
<protein>
    <submittedName>
        <fullName evidence="3">Uncharacterized protein</fullName>
    </submittedName>
</protein>
<dbReference type="Proteomes" id="UP001465755">
    <property type="component" value="Unassembled WGS sequence"/>
</dbReference>
<keyword evidence="4" id="KW-1185">Reference proteome</keyword>
<evidence type="ECO:0000313" key="4">
    <source>
        <dbReference type="Proteomes" id="UP001465755"/>
    </source>
</evidence>
<evidence type="ECO:0000256" key="2">
    <source>
        <dbReference type="SAM" id="Phobius"/>
    </source>
</evidence>
<organism evidence="3 4">
    <name type="scientific">Symbiochloris irregularis</name>
    <dbReference type="NCBI Taxonomy" id="706552"/>
    <lineage>
        <taxon>Eukaryota</taxon>
        <taxon>Viridiplantae</taxon>
        <taxon>Chlorophyta</taxon>
        <taxon>core chlorophytes</taxon>
        <taxon>Trebouxiophyceae</taxon>
        <taxon>Trebouxiales</taxon>
        <taxon>Trebouxiaceae</taxon>
        <taxon>Symbiochloris</taxon>
    </lineage>
</organism>
<feature type="transmembrane region" description="Helical" evidence="2">
    <location>
        <begin position="67"/>
        <end position="85"/>
    </location>
</feature>
<reference evidence="3 4" key="1">
    <citation type="journal article" date="2024" name="Nat. Commun.">
        <title>Phylogenomics reveals the evolutionary origins of lichenization in chlorophyte algae.</title>
        <authorList>
            <person name="Puginier C."/>
            <person name="Libourel C."/>
            <person name="Otte J."/>
            <person name="Skaloud P."/>
            <person name="Haon M."/>
            <person name="Grisel S."/>
            <person name="Petersen M."/>
            <person name="Berrin J.G."/>
            <person name="Delaux P.M."/>
            <person name="Dal Grande F."/>
            <person name="Keller J."/>
        </authorList>
    </citation>
    <scope>NUCLEOTIDE SEQUENCE [LARGE SCALE GENOMIC DNA]</scope>
    <source>
        <strain evidence="3 4">SAG 2036</strain>
    </source>
</reference>
<evidence type="ECO:0000313" key="3">
    <source>
        <dbReference type="EMBL" id="KAK9802560.1"/>
    </source>
</evidence>
<proteinExistence type="predicted"/>
<sequence>MSSDPASLRAAVRNVTTDYDQLATLLQDFFRQQSHLRQDNSTEVAFREFLGHRASKSRPALEQGLDWILAFYKFIWPVLLVFLVTKLQTGKSRPHGANLEIEDEGGDHDQPWSPGASALPNGVRPPSGNDGALKRYGSHPHRTSSGGSSRITPLGSTKSTLT</sequence>
<gene>
    <name evidence="3" type="ORF">WJX73_003100</name>
</gene>
<feature type="region of interest" description="Disordered" evidence="1">
    <location>
        <begin position="91"/>
        <end position="162"/>
    </location>
</feature>
<comment type="caution">
    <text evidence="3">The sequence shown here is derived from an EMBL/GenBank/DDBJ whole genome shotgun (WGS) entry which is preliminary data.</text>
</comment>
<feature type="compositionally biased region" description="Polar residues" evidence="1">
    <location>
        <begin position="143"/>
        <end position="162"/>
    </location>
</feature>
<dbReference type="AlphaFoldDB" id="A0AAW1NYT9"/>
<accession>A0AAW1NYT9</accession>
<keyword evidence="2" id="KW-1133">Transmembrane helix</keyword>